<comment type="caution">
    <text evidence="2">The sequence shown here is derived from an EMBL/GenBank/DDBJ whole genome shotgun (WGS) entry which is preliminary data.</text>
</comment>
<evidence type="ECO:0000313" key="3">
    <source>
        <dbReference type="Proteomes" id="UP001162483"/>
    </source>
</evidence>
<evidence type="ECO:0000313" key="2">
    <source>
        <dbReference type="EMBL" id="CAI9601238.1"/>
    </source>
</evidence>
<name>A0ABN9FXM5_9NEOB</name>
<proteinExistence type="predicted"/>
<dbReference type="EMBL" id="CATNWA010017539">
    <property type="protein sequence ID" value="CAI9601238.1"/>
    <property type="molecule type" value="Genomic_DNA"/>
</dbReference>
<feature type="compositionally biased region" description="Basic residues" evidence="1">
    <location>
        <begin position="1"/>
        <end position="36"/>
    </location>
</feature>
<keyword evidence="3" id="KW-1185">Reference proteome</keyword>
<organism evidence="2 3">
    <name type="scientific">Staurois parvus</name>
    <dbReference type="NCBI Taxonomy" id="386267"/>
    <lineage>
        <taxon>Eukaryota</taxon>
        <taxon>Metazoa</taxon>
        <taxon>Chordata</taxon>
        <taxon>Craniata</taxon>
        <taxon>Vertebrata</taxon>
        <taxon>Euteleostomi</taxon>
        <taxon>Amphibia</taxon>
        <taxon>Batrachia</taxon>
        <taxon>Anura</taxon>
        <taxon>Neobatrachia</taxon>
        <taxon>Ranoidea</taxon>
        <taxon>Ranidae</taxon>
        <taxon>Staurois</taxon>
    </lineage>
</organism>
<feature type="compositionally biased region" description="Low complexity" evidence="1">
    <location>
        <begin position="41"/>
        <end position="50"/>
    </location>
</feature>
<feature type="region of interest" description="Disordered" evidence="1">
    <location>
        <begin position="1"/>
        <end position="50"/>
    </location>
</feature>
<evidence type="ECO:0000256" key="1">
    <source>
        <dbReference type="SAM" id="MobiDB-lite"/>
    </source>
</evidence>
<protein>
    <submittedName>
        <fullName evidence="2">Uncharacterized protein</fullName>
    </submittedName>
</protein>
<accession>A0ABN9FXM5</accession>
<dbReference type="Proteomes" id="UP001162483">
    <property type="component" value="Unassembled WGS sequence"/>
</dbReference>
<gene>
    <name evidence="2" type="ORF">SPARVUS_LOCUS12946514</name>
</gene>
<reference evidence="2" key="1">
    <citation type="submission" date="2023-05" db="EMBL/GenBank/DDBJ databases">
        <authorList>
            <person name="Stuckert A."/>
        </authorList>
    </citation>
    <scope>NUCLEOTIDE SEQUENCE</scope>
</reference>
<sequence>MRMKKKKKKRRRRSRMMRMKKKKKKKKRRRRMRMKKNSIPAKSVSAESSAISDSSLTVPSHLQRLKHCIYLFPNKKHLYPKWKQIDTMFQLLKCFKCEGTVRELSEIAELSAGTLFAGCRRDENRRIGENSICASEVC</sequence>